<keyword evidence="12" id="KW-1185">Reference proteome</keyword>
<evidence type="ECO:0000313" key="12">
    <source>
        <dbReference type="Proteomes" id="UP000015103"/>
    </source>
</evidence>
<keyword evidence="7" id="KW-0472">Membrane</keyword>
<dbReference type="EnsemblMetazoa" id="RPRC003160-RA">
    <property type="protein sequence ID" value="RPRC003160-PA"/>
    <property type="gene ID" value="RPRC003160"/>
</dbReference>
<evidence type="ECO:0000256" key="1">
    <source>
        <dbReference type="ARBA" id="ARBA00004651"/>
    </source>
</evidence>
<dbReference type="VEuPathDB" id="VectorBase:RPRC003160"/>
<keyword evidence="6" id="KW-0297">G-protein coupled receptor</keyword>
<keyword evidence="5" id="KW-1133">Transmembrane helix</keyword>
<dbReference type="Proteomes" id="UP000015103">
    <property type="component" value="Unassembled WGS sequence"/>
</dbReference>
<dbReference type="PROSITE" id="PS50262">
    <property type="entry name" value="G_PROTEIN_RECEP_F1_2"/>
    <property type="match status" value="1"/>
</dbReference>
<dbReference type="OMA" id="ESHDEYL"/>
<reference evidence="11" key="1">
    <citation type="submission" date="2015-05" db="UniProtKB">
        <authorList>
            <consortium name="EnsemblMetazoa"/>
        </authorList>
    </citation>
    <scope>IDENTIFICATION</scope>
</reference>
<dbReference type="Gene3D" id="1.20.1070.10">
    <property type="entry name" value="Rhodopsin 7-helix transmembrane proteins"/>
    <property type="match status" value="1"/>
</dbReference>
<proteinExistence type="inferred from homology"/>
<dbReference type="EMBL" id="ACPB03018778">
    <property type="status" value="NOT_ANNOTATED_CDS"/>
    <property type="molecule type" value="Genomic_DNA"/>
</dbReference>
<comment type="similarity">
    <text evidence="2">Belongs to the G-protein coupled receptor 1 family.</text>
</comment>
<evidence type="ECO:0000313" key="11">
    <source>
        <dbReference type="EnsemblMetazoa" id="RPRC003160-PA"/>
    </source>
</evidence>
<dbReference type="PANTHER" id="PTHR46925">
    <property type="entry name" value="G-PROTEIN COUPLED RECEPTOR TKR-1-RELATED"/>
    <property type="match status" value="1"/>
</dbReference>
<dbReference type="eggNOG" id="KOG4219">
    <property type="taxonomic scope" value="Eukaryota"/>
</dbReference>
<dbReference type="AlphaFoldDB" id="T1HGI7"/>
<evidence type="ECO:0000259" key="10">
    <source>
        <dbReference type="PROSITE" id="PS50262"/>
    </source>
</evidence>
<protein>
    <submittedName>
        <fullName evidence="11">G_PROTEIN_RECEP_F1_2 domain-containing protein</fullName>
    </submittedName>
</protein>
<organism evidence="11 12">
    <name type="scientific">Rhodnius prolixus</name>
    <name type="common">Triatomid bug</name>
    <dbReference type="NCBI Taxonomy" id="13249"/>
    <lineage>
        <taxon>Eukaryota</taxon>
        <taxon>Metazoa</taxon>
        <taxon>Ecdysozoa</taxon>
        <taxon>Arthropoda</taxon>
        <taxon>Hexapoda</taxon>
        <taxon>Insecta</taxon>
        <taxon>Pterygota</taxon>
        <taxon>Neoptera</taxon>
        <taxon>Paraneoptera</taxon>
        <taxon>Hemiptera</taxon>
        <taxon>Heteroptera</taxon>
        <taxon>Panheteroptera</taxon>
        <taxon>Cimicomorpha</taxon>
        <taxon>Reduviidae</taxon>
        <taxon>Triatominae</taxon>
        <taxon>Rhodnius</taxon>
    </lineage>
</organism>
<dbReference type="EMBL" id="ACPB03018779">
    <property type="status" value="NOT_ANNOTATED_CDS"/>
    <property type="molecule type" value="Genomic_DNA"/>
</dbReference>
<sequence length="237" mass="28071">MAIMHPLRPRMGRRMTLCIAVSIWIVGSFFSLPMLIFFTTFVQEFPNGDNRVICYAEWPDGSTNESRQEYLYNVLFMVMTYFIPIASMCFTYVRVGIELWGSQSIGECTQRQLENIKSKRRVVKMMMVVVSIFAVCWLPFHIYFIITSHMPEITKLPYIQDLYLTIYWLAMSNSMYNPIIYCWMNMRFRRGFKQFFSWCPYVHVPPEGLTRREAVTSRYNYSCSGSPEAHYRIVRNG</sequence>
<keyword evidence="9" id="KW-0807">Transducer</keyword>
<dbReference type="SUPFAM" id="SSF81321">
    <property type="entry name" value="Family A G protein-coupled receptor-like"/>
    <property type="match status" value="1"/>
</dbReference>
<dbReference type="InParanoid" id="T1HGI7"/>
<evidence type="ECO:0000256" key="5">
    <source>
        <dbReference type="ARBA" id="ARBA00022989"/>
    </source>
</evidence>
<dbReference type="PRINTS" id="PR00244">
    <property type="entry name" value="NEUROKININR"/>
</dbReference>
<dbReference type="InterPro" id="IPR017452">
    <property type="entry name" value="GPCR_Rhodpsn_7TM"/>
</dbReference>
<dbReference type="InterPro" id="IPR001681">
    <property type="entry name" value="Neurokn_rcpt"/>
</dbReference>
<keyword evidence="3" id="KW-1003">Cell membrane</keyword>
<dbReference type="STRING" id="13249.T1HGI7"/>
<evidence type="ECO:0000256" key="3">
    <source>
        <dbReference type="ARBA" id="ARBA00022475"/>
    </source>
</evidence>
<dbReference type="PANTHER" id="PTHR46925:SF2">
    <property type="entry name" value="G-PROTEIN COUPLED RECEPTOR TKR-1-RELATED"/>
    <property type="match status" value="1"/>
</dbReference>
<dbReference type="PRINTS" id="PR00237">
    <property type="entry name" value="GPCRRHODOPSN"/>
</dbReference>
<evidence type="ECO:0000256" key="9">
    <source>
        <dbReference type="ARBA" id="ARBA00023224"/>
    </source>
</evidence>
<dbReference type="InterPro" id="IPR000276">
    <property type="entry name" value="GPCR_Rhodpsn"/>
</dbReference>
<comment type="subcellular location">
    <subcellularLocation>
        <location evidence="1">Cell membrane</location>
        <topology evidence="1">Multi-pass membrane protein</topology>
    </subcellularLocation>
</comment>
<evidence type="ECO:0000256" key="6">
    <source>
        <dbReference type="ARBA" id="ARBA00023040"/>
    </source>
</evidence>
<accession>T1HGI7</accession>
<evidence type="ECO:0000256" key="7">
    <source>
        <dbReference type="ARBA" id="ARBA00023136"/>
    </source>
</evidence>
<dbReference type="Pfam" id="PF00001">
    <property type="entry name" value="7tm_1"/>
    <property type="match status" value="1"/>
</dbReference>
<name>T1HGI7_RHOPR</name>
<dbReference type="GO" id="GO:0005886">
    <property type="term" value="C:plasma membrane"/>
    <property type="evidence" value="ECO:0007669"/>
    <property type="project" value="UniProtKB-SubCell"/>
</dbReference>
<evidence type="ECO:0000256" key="4">
    <source>
        <dbReference type="ARBA" id="ARBA00022692"/>
    </source>
</evidence>
<keyword evidence="8" id="KW-0675">Receptor</keyword>
<dbReference type="GO" id="GO:0004995">
    <property type="term" value="F:tachykinin receptor activity"/>
    <property type="evidence" value="ECO:0007669"/>
    <property type="project" value="InterPro"/>
</dbReference>
<dbReference type="HOGENOM" id="CLU_009579_22_1_1"/>
<keyword evidence="4" id="KW-0812">Transmembrane</keyword>
<evidence type="ECO:0000256" key="8">
    <source>
        <dbReference type="ARBA" id="ARBA00023170"/>
    </source>
</evidence>
<evidence type="ECO:0000256" key="2">
    <source>
        <dbReference type="ARBA" id="ARBA00010663"/>
    </source>
</evidence>
<feature type="domain" description="G-protein coupled receptors family 1 profile" evidence="10">
    <location>
        <begin position="1"/>
        <end position="181"/>
    </location>
</feature>